<comment type="similarity">
    <text evidence="3 11">Belongs to the ELOF1 family.</text>
</comment>
<evidence type="ECO:0000313" key="12">
    <source>
        <dbReference type="EnsemblPlants" id="EMT18999"/>
    </source>
</evidence>
<dbReference type="InterPro" id="IPR007808">
    <property type="entry name" value="Elf1"/>
</dbReference>
<dbReference type="PANTHER" id="PTHR20934">
    <property type="entry name" value="TRANSCRIPTION ELONGATION FACTOR 1 HOMOLOG"/>
    <property type="match status" value="1"/>
</dbReference>
<dbReference type="GO" id="GO:0008023">
    <property type="term" value="C:transcription elongation factor complex"/>
    <property type="evidence" value="ECO:0007669"/>
    <property type="project" value="TreeGrafter"/>
</dbReference>
<dbReference type="Pfam" id="PF05129">
    <property type="entry name" value="Zn_ribbon_Elf1"/>
    <property type="match status" value="1"/>
</dbReference>
<dbReference type="GO" id="GO:0000993">
    <property type="term" value="F:RNA polymerase II complex binding"/>
    <property type="evidence" value="ECO:0007669"/>
    <property type="project" value="TreeGrafter"/>
</dbReference>
<keyword evidence="5 11" id="KW-0479">Metal-binding</keyword>
<keyword evidence="10 11" id="KW-0539">Nucleus</keyword>
<dbReference type="GO" id="GO:0008270">
    <property type="term" value="F:zinc ion binding"/>
    <property type="evidence" value="ECO:0007669"/>
    <property type="project" value="UniProtKB-KW"/>
</dbReference>
<sequence>MASRKKPAPKLDTAFCCPFCNHPGGVACTIDLKLYVASAVCYVCEEAYHTTAHHLTEPVDVYHDWIDACEMANQDVDAQAGDCYKPQRRRGRRGQRCLIDRSCPVELVSGKQQVQTWKRGRINPEVKRAQAGVVRGWVTVREV</sequence>
<evidence type="ECO:0000256" key="8">
    <source>
        <dbReference type="ARBA" id="ARBA00023015"/>
    </source>
</evidence>
<dbReference type="EnsemblPlants" id="EMT18999">
    <property type="protein sequence ID" value="EMT18999"/>
    <property type="gene ID" value="F775_33288"/>
</dbReference>
<protein>
    <recommendedName>
        <fullName evidence="4 11">Transcription elongation factor 1 homolog</fullName>
    </recommendedName>
</protein>
<comment type="subcellular location">
    <subcellularLocation>
        <location evidence="2 11">Nucleus</location>
    </subcellularLocation>
</comment>
<dbReference type="AlphaFoldDB" id="N1R446"/>
<keyword evidence="7 11" id="KW-0862">Zinc</keyword>
<comment type="function">
    <text evidence="1 11">Transcription elongation factor implicated in the maintenance of proper chromatin structure in actively transcribed regions.</text>
</comment>
<evidence type="ECO:0000256" key="10">
    <source>
        <dbReference type="ARBA" id="ARBA00023242"/>
    </source>
</evidence>
<dbReference type="SUPFAM" id="SSF57783">
    <property type="entry name" value="Zinc beta-ribbon"/>
    <property type="match status" value="1"/>
</dbReference>
<dbReference type="InterPro" id="IPR038567">
    <property type="entry name" value="T_Elf1_sf"/>
</dbReference>
<name>N1R446_AEGTA</name>
<evidence type="ECO:0000256" key="1">
    <source>
        <dbReference type="ARBA" id="ARBA00003357"/>
    </source>
</evidence>
<evidence type="ECO:0000256" key="5">
    <source>
        <dbReference type="ARBA" id="ARBA00022723"/>
    </source>
</evidence>
<dbReference type="FunFam" id="2.20.25.190:FF:000001">
    <property type="entry name" value="Transcription elongation factor 1 homolog"/>
    <property type="match status" value="1"/>
</dbReference>
<evidence type="ECO:0000256" key="2">
    <source>
        <dbReference type="ARBA" id="ARBA00004123"/>
    </source>
</evidence>
<evidence type="ECO:0000256" key="3">
    <source>
        <dbReference type="ARBA" id="ARBA00009730"/>
    </source>
</evidence>
<dbReference type="PROSITE" id="PS51257">
    <property type="entry name" value="PROKAR_LIPOPROTEIN"/>
    <property type="match status" value="1"/>
</dbReference>
<evidence type="ECO:0000256" key="6">
    <source>
        <dbReference type="ARBA" id="ARBA00022771"/>
    </source>
</evidence>
<proteinExistence type="inferred from homology"/>
<organism evidence="12">
    <name type="scientific">Aegilops tauschii</name>
    <name type="common">Tausch's goatgrass</name>
    <name type="synonym">Aegilops squarrosa</name>
    <dbReference type="NCBI Taxonomy" id="37682"/>
    <lineage>
        <taxon>Eukaryota</taxon>
        <taxon>Viridiplantae</taxon>
        <taxon>Streptophyta</taxon>
        <taxon>Embryophyta</taxon>
        <taxon>Tracheophyta</taxon>
        <taxon>Spermatophyta</taxon>
        <taxon>Magnoliopsida</taxon>
        <taxon>Liliopsida</taxon>
        <taxon>Poales</taxon>
        <taxon>Poaceae</taxon>
        <taxon>BOP clade</taxon>
        <taxon>Pooideae</taxon>
        <taxon>Triticodae</taxon>
        <taxon>Triticeae</taxon>
        <taxon>Triticinae</taxon>
        <taxon>Aegilops</taxon>
    </lineage>
</organism>
<keyword evidence="6 11" id="KW-0863">Zinc-finger</keyword>
<accession>N1R446</accession>
<evidence type="ECO:0000256" key="9">
    <source>
        <dbReference type="ARBA" id="ARBA00023163"/>
    </source>
</evidence>
<keyword evidence="8 11" id="KW-0805">Transcription regulation</keyword>
<dbReference type="PANTHER" id="PTHR20934:SF23">
    <property type="entry name" value="TRANSCRIPTION ELONGATION FACTOR 1 HOMOLOG"/>
    <property type="match status" value="1"/>
</dbReference>
<evidence type="ECO:0000256" key="7">
    <source>
        <dbReference type="ARBA" id="ARBA00022833"/>
    </source>
</evidence>
<reference evidence="12" key="1">
    <citation type="submission" date="2015-06" db="UniProtKB">
        <authorList>
            <consortium name="EnsemblPlants"/>
        </authorList>
    </citation>
    <scope>IDENTIFICATION</scope>
</reference>
<dbReference type="GO" id="GO:0006368">
    <property type="term" value="P:transcription elongation by RNA polymerase II"/>
    <property type="evidence" value="ECO:0007669"/>
    <property type="project" value="TreeGrafter"/>
</dbReference>
<dbReference type="Gene3D" id="2.20.25.190">
    <property type="match status" value="1"/>
</dbReference>
<evidence type="ECO:0000256" key="11">
    <source>
        <dbReference type="RuleBase" id="RU364033"/>
    </source>
</evidence>
<keyword evidence="9 11" id="KW-0804">Transcription</keyword>
<evidence type="ECO:0000256" key="4">
    <source>
        <dbReference type="ARBA" id="ARBA00014973"/>
    </source>
</evidence>